<gene>
    <name evidence="1" type="ORF">UV54_C0025G0004</name>
</gene>
<sequence>MDEQKLVKLLKEHFPSKADHEALRSEVVNLHREMKEGFEEVKESIKE</sequence>
<name>A0A0G1C2W7_9BACT</name>
<organism evidence="1 2">
    <name type="scientific">Candidatus Beckwithbacteria bacterium GW2011_GWA2_43_10</name>
    <dbReference type="NCBI Taxonomy" id="1618369"/>
    <lineage>
        <taxon>Bacteria</taxon>
        <taxon>Candidatus Beckwithiibacteriota</taxon>
    </lineage>
</organism>
<reference evidence="1 2" key="1">
    <citation type="journal article" date="2015" name="Nature">
        <title>rRNA introns, odd ribosomes, and small enigmatic genomes across a large radiation of phyla.</title>
        <authorList>
            <person name="Brown C.T."/>
            <person name="Hug L.A."/>
            <person name="Thomas B.C."/>
            <person name="Sharon I."/>
            <person name="Castelle C.J."/>
            <person name="Singh A."/>
            <person name="Wilkins M.J."/>
            <person name="Williams K.H."/>
            <person name="Banfield J.F."/>
        </authorList>
    </citation>
    <scope>NUCLEOTIDE SEQUENCE [LARGE SCALE GENOMIC DNA]</scope>
</reference>
<evidence type="ECO:0000313" key="1">
    <source>
        <dbReference type="EMBL" id="KKS79912.1"/>
    </source>
</evidence>
<dbReference type="EMBL" id="LCEW01000025">
    <property type="protein sequence ID" value="KKS79912.1"/>
    <property type="molecule type" value="Genomic_DNA"/>
</dbReference>
<accession>A0A0G1C2W7</accession>
<dbReference type="AlphaFoldDB" id="A0A0G1C2W7"/>
<dbReference type="Proteomes" id="UP000034213">
    <property type="component" value="Unassembled WGS sequence"/>
</dbReference>
<proteinExistence type="predicted"/>
<protein>
    <submittedName>
        <fullName evidence="1">Uncharacterized protein</fullName>
    </submittedName>
</protein>
<comment type="caution">
    <text evidence="1">The sequence shown here is derived from an EMBL/GenBank/DDBJ whole genome shotgun (WGS) entry which is preliminary data.</text>
</comment>
<dbReference type="STRING" id="1618369.UV54_C0025G0004"/>
<evidence type="ECO:0000313" key="2">
    <source>
        <dbReference type="Proteomes" id="UP000034213"/>
    </source>
</evidence>